<evidence type="ECO:0000256" key="1">
    <source>
        <dbReference type="ARBA" id="ARBA00004752"/>
    </source>
</evidence>
<evidence type="ECO:0000256" key="3">
    <source>
        <dbReference type="ARBA" id="ARBA00022960"/>
    </source>
</evidence>
<evidence type="ECO:0000313" key="8">
    <source>
        <dbReference type="EMBL" id="QFQ30758.2"/>
    </source>
</evidence>
<dbReference type="KEGG" id="jme:EEW87_011285"/>
<dbReference type="AlphaFoldDB" id="A0A5P8FN61"/>
<reference evidence="8 9" key="1">
    <citation type="submission" date="2019-09" db="EMBL/GenBank/DDBJ databases">
        <title>Complete Genome Sequence of Janibacter melonis M714 with both human health impact and industrial applications.</title>
        <authorList>
            <person name="Jin M."/>
            <person name="Zhao Q.R."/>
        </authorList>
    </citation>
    <scope>NUCLEOTIDE SEQUENCE [LARGE SCALE GENOMIC DNA]</scope>
    <source>
        <strain evidence="8 9">M714</strain>
    </source>
</reference>
<dbReference type="GO" id="GO:0071555">
    <property type="term" value="P:cell wall organization"/>
    <property type="evidence" value="ECO:0007669"/>
    <property type="project" value="UniProtKB-UniRule"/>
</dbReference>
<dbReference type="PANTHER" id="PTHR30582:SF2">
    <property type="entry name" value="L,D-TRANSPEPTIDASE YCIB-RELATED"/>
    <property type="match status" value="1"/>
</dbReference>
<evidence type="ECO:0000256" key="6">
    <source>
        <dbReference type="PROSITE-ProRule" id="PRU01373"/>
    </source>
</evidence>
<dbReference type="SUPFAM" id="SSF141523">
    <property type="entry name" value="L,D-transpeptidase catalytic domain-like"/>
    <property type="match status" value="1"/>
</dbReference>
<sequence length="265" mass="28842">MSRYQPRHAVGTTRVDIAPLEIAPLEIAPVETARSDRRTVLRLGAATVAVGATALAAPSVAGAASRPTLKLGSRGWQVKSLQTKLRANGYWCKGANGVYDSSTQQAVMALQKMRGLSRDGVCGPNTWKAVDTIYRPVSRTKSGNIMEINKGRQVILFVRAGKVKWVFNTSTGNGERYWSSASGRYLYATTPSGRFAFQRAIDGMRRAPLGNLWRPRYFNGGIAIHGSPSIPGYPASHGCARLDNKAIDYIWSANLAPIGSRVWVY</sequence>
<dbReference type="InterPro" id="IPR006311">
    <property type="entry name" value="TAT_signal"/>
</dbReference>
<dbReference type="Pfam" id="PF03734">
    <property type="entry name" value="YkuD"/>
    <property type="match status" value="1"/>
</dbReference>
<dbReference type="PANTHER" id="PTHR30582">
    <property type="entry name" value="L,D-TRANSPEPTIDASE"/>
    <property type="match status" value="1"/>
</dbReference>
<dbReference type="InterPro" id="IPR050979">
    <property type="entry name" value="LD-transpeptidase"/>
</dbReference>
<dbReference type="Gene3D" id="2.40.440.10">
    <property type="entry name" value="L,D-transpeptidase catalytic domain-like"/>
    <property type="match status" value="1"/>
</dbReference>
<dbReference type="RefSeq" id="WP_123092157.1">
    <property type="nucleotide sequence ID" value="NZ_CP044548.2"/>
</dbReference>
<dbReference type="GO" id="GO:0016740">
    <property type="term" value="F:transferase activity"/>
    <property type="evidence" value="ECO:0007669"/>
    <property type="project" value="UniProtKB-KW"/>
</dbReference>
<evidence type="ECO:0000313" key="9">
    <source>
        <dbReference type="Proteomes" id="UP000271708"/>
    </source>
</evidence>
<dbReference type="GO" id="GO:0008360">
    <property type="term" value="P:regulation of cell shape"/>
    <property type="evidence" value="ECO:0007669"/>
    <property type="project" value="UniProtKB-UniRule"/>
</dbReference>
<dbReference type="CDD" id="cd16913">
    <property type="entry name" value="YkuD_like"/>
    <property type="match status" value="1"/>
</dbReference>
<keyword evidence="3 6" id="KW-0133">Cell shape</keyword>
<dbReference type="Proteomes" id="UP000271708">
    <property type="component" value="Chromosome"/>
</dbReference>
<dbReference type="InterPro" id="IPR036366">
    <property type="entry name" value="PGBDSf"/>
</dbReference>
<protein>
    <submittedName>
        <fullName evidence="8">L,D-transpeptidase family protein</fullName>
    </submittedName>
</protein>
<evidence type="ECO:0000256" key="2">
    <source>
        <dbReference type="ARBA" id="ARBA00022679"/>
    </source>
</evidence>
<evidence type="ECO:0000259" key="7">
    <source>
        <dbReference type="PROSITE" id="PS52029"/>
    </source>
</evidence>
<dbReference type="EMBL" id="CP044548">
    <property type="protein sequence ID" value="QFQ30758.2"/>
    <property type="molecule type" value="Genomic_DNA"/>
</dbReference>
<dbReference type="InterPro" id="IPR036365">
    <property type="entry name" value="PGBD-like_sf"/>
</dbReference>
<dbReference type="GO" id="GO:0071972">
    <property type="term" value="F:peptidoglycan L,D-transpeptidase activity"/>
    <property type="evidence" value="ECO:0007669"/>
    <property type="project" value="TreeGrafter"/>
</dbReference>
<evidence type="ECO:0000256" key="4">
    <source>
        <dbReference type="ARBA" id="ARBA00022984"/>
    </source>
</evidence>
<dbReference type="UniPathway" id="UPA00219"/>
<keyword evidence="2" id="KW-0808">Transferase</keyword>
<organism evidence="8 9">
    <name type="scientific">Janibacter melonis</name>
    <dbReference type="NCBI Taxonomy" id="262209"/>
    <lineage>
        <taxon>Bacteria</taxon>
        <taxon>Bacillati</taxon>
        <taxon>Actinomycetota</taxon>
        <taxon>Actinomycetes</taxon>
        <taxon>Micrococcales</taxon>
        <taxon>Intrasporangiaceae</taxon>
        <taxon>Janibacter</taxon>
    </lineage>
</organism>
<dbReference type="InterPro" id="IPR002477">
    <property type="entry name" value="Peptidoglycan-bd-like"/>
</dbReference>
<dbReference type="GO" id="GO:0005576">
    <property type="term" value="C:extracellular region"/>
    <property type="evidence" value="ECO:0007669"/>
    <property type="project" value="TreeGrafter"/>
</dbReference>
<keyword evidence="5 6" id="KW-0961">Cell wall biogenesis/degradation</keyword>
<comment type="pathway">
    <text evidence="1 6">Cell wall biogenesis; peptidoglycan biosynthesis.</text>
</comment>
<dbReference type="GO" id="GO:0018104">
    <property type="term" value="P:peptidoglycan-protein cross-linking"/>
    <property type="evidence" value="ECO:0007669"/>
    <property type="project" value="TreeGrafter"/>
</dbReference>
<feature type="domain" description="L,D-TPase catalytic" evidence="7">
    <location>
        <begin position="144"/>
        <end position="265"/>
    </location>
</feature>
<dbReference type="Pfam" id="PF01471">
    <property type="entry name" value="PG_binding_1"/>
    <property type="match status" value="1"/>
</dbReference>
<feature type="active site" description="Proton donor/acceptor" evidence="6">
    <location>
        <position position="225"/>
    </location>
</feature>
<name>A0A5P8FN61_9MICO</name>
<dbReference type="InterPro" id="IPR005490">
    <property type="entry name" value="LD_TPept_cat_dom"/>
</dbReference>
<keyword evidence="4 6" id="KW-0573">Peptidoglycan synthesis</keyword>
<feature type="active site" description="Nucleophile" evidence="6">
    <location>
        <position position="239"/>
    </location>
</feature>
<dbReference type="PROSITE" id="PS52029">
    <property type="entry name" value="LD_TPASE"/>
    <property type="match status" value="1"/>
</dbReference>
<dbReference type="GeneID" id="59161757"/>
<proteinExistence type="predicted"/>
<gene>
    <name evidence="8" type="ORF">EEW87_011285</name>
</gene>
<dbReference type="PROSITE" id="PS51318">
    <property type="entry name" value="TAT"/>
    <property type="match status" value="1"/>
</dbReference>
<evidence type="ECO:0000256" key="5">
    <source>
        <dbReference type="ARBA" id="ARBA00023316"/>
    </source>
</evidence>
<dbReference type="Gene3D" id="1.10.101.10">
    <property type="entry name" value="PGBD-like superfamily/PGBD"/>
    <property type="match status" value="1"/>
</dbReference>
<accession>A0A5P8FN61</accession>
<dbReference type="SUPFAM" id="SSF47090">
    <property type="entry name" value="PGBD-like"/>
    <property type="match status" value="1"/>
</dbReference>
<dbReference type="InterPro" id="IPR038063">
    <property type="entry name" value="Transpep_catalytic_dom"/>
</dbReference>